<gene>
    <name evidence="7" type="ORF">J3U88_03290</name>
</gene>
<dbReference type="EMBL" id="JAFREP010000002">
    <property type="protein sequence ID" value="MBO1317470.1"/>
    <property type="molecule type" value="Genomic_DNA"/>
</dbReference>
<dbReference type="InterPro" id="IPR013783">
    <property type="entry name" value="Ig-like_fold"/>
</dbReference>
<dbReference type="GO" id="GO:0005975">
    <property type="term" value="P:carbohydrate metabolic process"/>
    <property type="evidence" value="ECO:0007669"/>
    <property type="project" value="InterPro"/>
</dbReference>
<organism evidence="7 8">
    <name type="scientific">Acanthopleuribacter pedis</name>
    <dbReference type="NCBI Taxonomy" id="442870"/>
    <lineage>
        <taxon>Bacteria</taxon>
        <taxon>Pseudomonadati</taxon>
        <taxon>Acidobacteriota</taxon>
        <taxon>Holophagae</taxon>
        <taxon>Acanthopleuribacterales</taxon>
        <taxon>Acanthopleuribacteraceae</taxon>
        <taxon>Acanthopleuribacter</taxon>
    </lineage>
</organism>
<dbReference type="GO" id="GO:0016798">
    <property type="term" value="F:hydrolase activity, acting on glycosyl bonds"/>
    <property type="evidence" value="ECO:0007669"/>
    <property type="project" value="UniProtKB-KW"/>
</dbReference>
<evidence type="ECO:0000313" key="7">
    <source>
        <dbReference type="EMBL" id="MBO1317470.1"/>
    </source>
</evidence>
<feature type="chain" id="PRO_5035224072" description="Carbohydrate binding module family 25 domain-containing protein" evidence="5">
    <location>
        <begin position="30"/>
        <end position="1219"/>
    </location>
</feature>
<evidence type="ECO:0000256" key="5">
    <source>
        <dbReference type="SAM" id="SignalP"/>
    </source>
</evidence>
<sequence length="1219" mass="136350">MLRVKYMDRHVGRLLSVLLFVLCCQTSFGQIAATHIYHNHMPNFWPYFDVARYAQMAPGTPIRYTYDGQVIDLKNNPPAGYSFFLPDGAPMPHDDLVAYYTHHAKTGAYLYWPWQTAQANGWAHPQSQTHVTMSASVINNVNSFMSTRNVPGYDNTDWGRPWRDVHFGQTTSGGERALDLIHFTGHHAMGPLVGNDYFLKDLIYHNVTLAQPYFLGSNFRSSKGFFPTELGFSERLIPTLNKLGIEWSVIGNVHFSRTLRDYPYLNDPGVDTLVSPPNRADLQNESNIGRWVSLPMFNEQQVTQNKFPFASIPHWVRYVDPATGAESRVAGIPVEQAASWEEGYQGSVTAGVLHNFVDEANQIGRTQYFVIAHDGDNSSGRAGSEETWLNSGRVTYSEGGVIGMGVDEYLRAYPIPDNDVVHVQDGSWIDTRDSSADPTWYHWHLPPGIWRGQFSLFNQVNGTNYAPKKNLDGVEDGMTVSLEYGYHYLERNFALLQAALNYAQTAEQIWLDQNPDHWSPTTALDREVTYPGNQLNPWMMSFPVKGDAANNYAGGANPAELAWYFLIASIDSGFGYYDENIDDHVKPTISFNQSLHFSEPYVNGLAAHDRTGPSLWWPQRWPYNPGSANNGKAEGWTLHYFDPTFAIYTYGFDLAGISDIHVKVRVHRDKRVDARDNTCRVYDPVAMQKQGVPNIDPDRVGPWQRFSMQKRDLTPDINGVAWQPTTRETMNIVPAQKIGDLYYTTFDQFRDQLLDYYIEAVDSMGNVTRSEIQQVYVGAGRYRRENGKLVEDVNGSIEGTYPFLTDQAPLRRATFYVADNGGTVDLQIRDENGSWQSQTLQTADGFEGYLTTDLAVRDQGDQFTARVRRNGGSWQPSNSGFTTGYGIWTITEDDTRYEGTPRCSDCSVTVYYRHGTNTPYLHYRSVDGAWTTAPGLAMQPAEVAGTSVITVAADGNDGIEVAFNNGAGQWDSNNGANYRFPVGTWTFDNGTISAGAPQPVGEQRITIHYQRNNGNTDGWGLHLWGEGVPATDWNAPLPFSGSDTFGGIATFTVADTTETINIIVHRGNEKDVDQDRAFQTLVATEIWLKQGDAQVYTSEPTGTQPVTSVRIHYYRPDGNAGDWGLHLWGHGLADSETETVVNGAPSTRWDNAKPFSGCDGFGVYADVQLSNATQPLNFIVHRGNEKDVNADRSFVPRDNPEVWLIQGDATIYTSQPNNL</sequence>
<dbReference type="InterPro" id="IPR013784">
    <property type="entry name" value="Carb-bd-like_fold"/>
</dbReference>
<name>A0A8J7QFG7_9BACT</name>
<dbReference type="InterPro" id="IPR011330">
    <property type="entry name" value="Glyco_hydro/deAcase_b/a-brl"/>
</dbReference>
<evidence type="ECO:0000259" key="6">
    <source>
        <dbReference type="SMART" id="SM01066"/>
    </source>
</evidence>
<dbReference type="Pfam" id="PF03714">
    <property type="entry name" value="PUD"/>
    <property type="match status" value="2"/>
</dbReference>
<dbReference type="SUPFAM" id="SSF49452">
    <property type="entry name" value="Starch-binding domain-like"/>
    <property type="match status" value="2"/>
</dbReference>
<evidence type="ECO:0000256" key="3">
    <source>
        <dbReference type="ARBA" id="ARBA00022801"/>
    </source>
</evidence>
<comment type="similarity">
    <text evidence="1">Belongs to the glycosyl hydrolase 13 family.</text>
</comment>
<accession>A0A8J7QFG7</accession>
<protein>
    <recommendedName>
        <fullName evidence="6">Carbohydrate binding module family 25 domain-containing protein</fullName>
    </recommendedName>
</protein>
<evidence type="ECO:0000256" key="4">
    <source>
        <dbReference type="ARBA" id="ARBA00023295"/>
    </source>
</evidence>
<dbReference type="RefSeq" id="WP_207856706.1">
    <property type="nucleotide sequence ID" value="NZ_JAFREP010000002.1"/>
</dbReference>
<comment type="caution">
    <text evidence="7">The sequence shown here is derived from an EMBL/GenBank/DDBJ whole genome shotgun (WGS) entry which is preliminary data.</text>
</comment>
<dbReference type="AlphaFoldDB" id="A0A8J7QFG7"/>
<dbReference type="Gene3D" id="2.60.40.10">
    <property type="entry name" value="Immunoglobulins"/>
    <property type="match status" value="1"/>
</dbReference>
<evidence type="ECO:0000256" key="2">
    <source>
        <dbReference type="ARBA" id="ARBA00022729"/>
    </source>
</evidence>
<keyword evidence="8" id="KW-1185">Reference proteome</keyword>
<evidence type="ECO:0000256" key="1">
    <source>
        <dbReference type="ARBA" id="ARBA00008061"/>
    </source>
</evidence>
<keyword evidence="2 5" id="KW-0732">Signal</keyword>
<dbReference type="SMART" id="SM01066">
    <property type="entry name" value="CBM_25"/>
    <property type="match status" value="1"/>
</dbReference>
<proteinExistence type="inferred from homology"/>
<dbReference type="GO" id="GO:2001070">
    <property type="term" value="F:starch binding"/>
    <property type="evidence" value="ECO:0007669"/>
    <property type="project" value="InterPro"/>
</dbReference>
<dbReference type="Pfam" id="PF03423">
    <property type="entry name" value="CBM_25"/>
    <property type="match status" value="1"/>
</dbReference>
<dbReference type="CDD" id="cd10315">
    <property type="entry name" value="CBM41_pullulanase"/>
    <property type="match status" value="2"/>
</dbReference>
<keyword evidence="4" id="KW-0326">Glycosidase</keyword>
<dbReference type="Gene3D" id="2.60.40.1110">
    <property type="match status" value="2"/>
</dbReference>
<keyword evidence="3" id="KW-0378">Hydrolase</keyword>
<dbReference type="InterPro" id="IPR005085">
    <property type="entry name" value="CBM25"/>
</dbReference>
<dbReference type="SUPFAM" id="SSF88713">
    <property type="entry name" value="Glycoside hydrolase/deacetylase"/>
    <property type="match status" value="1"/>
</dbReference>
<feature type="signal peptide" evidence="5">
    <location>
        <begin position="1"/>
        <end position="29"/>
    </location>
</feature>
<evidence type="ECO:0000313" key="8">
    <source>
        <dbReference type="Proteomes" id="UP000664417"/>
    </source>
</evidence>
<dbReference type="InterPro" id="IPR005323">
    <property type="entry name" value="CBM41_pullulanase"/>
</dbReference>
<reference evidence="7" key="1">
    <citation type="submission" date="2021-03" db="EMBL/GenBank/DDBJ databases">
        <authorList>
            <person name="Wang G."/>
        </authorList>
    </citation>
    <scope>NUCLEOTIDE SEQUENCE</scope>
    <source>
        <strain evidence="7">KCTC 12899</strain>
    </source>
</reference>
<feature type="domain" description="Carbohydrate binding module family 25" evidence="6">
    <location>
        <begin position="905"/>
        <end position="983"/>
    </location>
</feature>
<dbReference type="Proteomes" id="UP000664417">
    <property type="component" value="Unassembled WGS sequence"/>
</dbReference>